<feature type="transmembrane region" description="Helical" evidence="1">
    <location>
        <begin position="220"/>
        <end position="244"/>
    </location>
</feature>
<reference evidence="2" key="2">
    <citation type="journal article" date="2022" name="Elife">
        <title>Obligate sexual reproduction of a homothallic fungus closely related to the Cryptococcus pathogenic species complex.</title>
        <authorList>
            <person name="Passer A.R."/>
            <person name="Clancey S.A."/>
            <person name="Shea T."/>
            <person name="David-Palma M."/>
            <person name="Averette A.F."/>
            <person name="Boekhout T."/>
            <person name="Porcel B.M."/>
            <person name="Nowrousian M."/>
            <person name="Cuomo C.A."/>
            <person name="Sun S."/>
            <person name="Heitman J."/>
            <person name="Coelho M.A."/>
        </authorList>
    </citation>
    <scope>NUCLEOTIDE SEQUENCE</scope>
    <source>
        <strain evidence="2">CBS 7841</strain>
    </source>
</reference>
<dbReference type="RefSeq" id="XP_066067139.1">
    <property type="nucleotide sequence ID" value="XM_066211042.1"/>
</dbReference>
<feature type="transmembrane region" description="Helical" evidence="1">
    <location>
        <begin position="115"/>
        <end position="136"/>
    </location>
</feature>
<accession>A0AAJ8JQ78</accession>
<evidence type="ECO:0000313" key="2">
    <source>
        <dbReference type="EMBL" id="WVN86439.1"/>
    </source>
</evidence>
<feature type="transmembrane region" description="Helical" evidence="1">
    <location>
        <begin position="192"/>
        <end position="213"/>
    </location>
</feature>
<dbReference type="GeneID" id="91085816"/>
<sequence>MGVASAEAVIVVAIASAVFGLVEVNVVDQGVKTKTVPVYLVIFLFAQIFSLLYVFDALRARNIVQLILHLCLTFMLFLYSILQIPQTRIALGDVTGPCGRYSNCTGPKSLYNTLLGLLVVPPIIFGLALIAFGMLVRQLYVQFGWAVFRLVDMHRAYQTLISLLKLLLFFATSFCIAYLILVTAWDTKKGEFIVTVIALPLVFIVILVCGWALRQENKPIMAVILVIMVTGQAYFIYKLVTLWLPHTSSLYINTKITMAILSIFAIVILFVTFVFACICMSNFDKGLMEAHMNPQNKTSLWSLPANLGLNGDAKVEERPPRILIE</sequence>
<dbReference type="PANTHER" id="PTHR34391">
    <property type="entry name" value="UPF0658 GOLGI APPARATUS MEMBRANE PROTEIN C1952.10C-RELATED"/>
    <property type="match status" value="1"/>
</dbReference>
<keyword evidence="1" id="KW-1133">Transmembrane helix</keyword>
<reference evidence="2" key="1">
    <citation type="submission" date="2016-06" db="EMBL/GenBank/DDBJ databases">
        <authorList>
            <person name="Cuomo C."/>
            <person name="Litvintseva A."/>
            <person name="Heitman J."/>
            <person name="Chen Y."/>
            <person name="Sun S."/>
            <person name="Springer D."/>
            <person name="Dromer F."/>
            <person name="Young S."/>
            <person name="Zeng Q."/>
            <person name="Chapman S."/>
            <person name="Gujja S."/>
            <person name="Saif S."/>
            <person name="Birren B."/>
        </authorList>
    </citation>
    <scope>NUCLEOTIDE SEQUENCE</scope>
    <source>
        <strain evidence="2">CBS 7841</strain>
    </source>
</reference>
<evidence type="ECO:0000256" key="1">
    <source>
        <dbReference type="SAM" id="Phobius"/>
    </source>
</evidence>
<feature type="transmembrane region" description="Helical" evidence="1">
    <location>
        <begin position="157"/>
        <end position="180"/>
    </location>
</feature>
<dbReference type="KEGG" id="cdep:91085816"/>
<name>A0AAJ8JQ78_9TREE</name>
<keyword evidence="1" id="KW-0812">Transmembrane</keyword>
<evidence type="ECO:0000313" key="3">
    <source>
        <dbReference type="Proteomes" id="UP000094043"/>
    </source>
</evidence>
<gene>
    <name evidence="2" type="ORF">L203_101603</name>
</gene>
<feature type="transmembrane region" description="Helical" evidence="1">
    <location>
        <begin position="62"/>
        <end position="82"/>
    </location>
</feature>
<organism evidence="2 3">
    <name type="scientific">Cryptococcus depauperatus CBS 7841</name>
    <dbReference type="NCBI Taxonomy" id="1295531"/>
    <lineage>
        <taxon>Eukaryota</taxon>
        <taxon>Fungi</taxon>
        <taxon>Dikarya</taxon>
        <taxon>Basidiomycota</taxon>
        <taxon>Agaricomycotina</taxon>
        <taxon>Tremellomycetes</taxon>
        <taxon>Tremellales</taxon>
        <taxon>Cryptococcaceae</taxon>
        <taxon>Cryptococcus</taxon>
    </lineage>
</organism>
<feature type="transmembrane region" description="Helical" evidence="1">
    <location>
        <begin position="36"/>
        <end position="55"/>
    </location>
</feature>
<feature type="transmembrane region" description="Helical" evidence="1">
    <location>
        <begin position="256"/>
        <end position="278"/>
    </location>
</feature>
<reference evidence="2" key="3">
    <citation type="submission" date="2024-01" db="EMBL/GenBank/DDBJ databases">
        <authorList>
            <person name="Coelho M.A."/>
            <person name="David-Palma M."/>
            <person name="Shea T."/>
            <person name="Sun S."/>
            <person name="Cuomo C.A."/>
            <person name="Heitman J."/>
        </authorList>
    </citation>
    <scope>NUCLEOTIDE SEQUENCE</scope>
    <source>
        <strain evidence="2">CBS 7841</strain>
    </source>
</reference>
<dbReference type="PANTHER" id="PTHR34391:SF1">
    <property type="entry name" value="UPF0658 GOLGI APPARATUS MEMBRANE PROTEIN C1952.10C-RELATED"/>
    <property type="match status" value="1"/>
</dbReference>
<keyword evidence="1" id="KW-0472">Membrane</keyword>
<protein>
    <submittedName>
        <fullName evidence="2">Uncharacterized protein</fullName>
    </submittedName>
</protein>
<dbReference type="Proteomes" id="UP000094043">
    <property type="component" value="Chromosome 2"/>
</dbReference>
<proteinExistence type="predicted"/>
<keyword evidence="3" id="KW-1185">Reference proteome</keyword>
<dbReference type="InterPro" id="IPR040410">
    <property type="entry name" value="UPF0658_Golgi"/>
</dbReference>
<dbReference type="EMBL" id="CP143785">
    <property type="protein sequence ID" value="WVN86439.1"/>
    <property type="molecule type" value="Genomic_DNA"/>
</dbReference>
<dbReference type="AlphaFoldDB" id="A0AAJ8JQ78"/>
<dbReference type="GO" id="GO:0005794">
    <property type="term" value="C:Golgi apparatus"/>
    <property type="evidence" value="ECO:0007669"/>
    <property type="project" value="TreeGrafter"/>
</dbReference>